<sequence length="433" mass="47336">MACGSLAVSGTEEGACSVGGSRGPPRVIAACSWECVGGLTGALRLLPEEGAEVGEALGSLQHGANFVVLERRFSDENETPCFLYLQCDPHGSDEIICLGVLSDARNMEIYIGEEYCGTGRGENVCTIQNDSGTVTLYKKYLKLECPTTSCKVKLLSIGEKQRVLINKIVVQVKTACTKSATDFPALRSSIDLDKVQTIMDSMGSKLSPGAQQLMDMVRIQQKNSFPLGSNLQSLLGKKQSVFGDKRTKDGLYKQAASGELSQLSNGPLSLKTCLTTGVVLEDLNKYSDMDTKIASSPDTERLQILQQTTVIPRNDFKVMVSTLLQEQASENPNMPNSGLLLPFLQNLCGQVNHLRLNDKSKHLESSTMAKEKDIQNIGVEQQLKKLIDYIDLRMQKLEEHLDTKVVLLMDLIKNSHKVSPEHYDSGGLSNGER</sequence>
<reference evidence="2" key="1">
    <citation type="submission" date="2025-08" db="UniProtKB">
        <authorList>
            <consortium name="Ensembl"/>
        </authorList>
    </citation>
    <scope>IDENTIFICATION</scope>
</reference>
<feature type="region of interest" description="Disordered" evidence="1">
    <location>
        <begin position="1"/>
        <end position="22"/>
    </location>
</feature>
<dbReference type="GO" id="GO:0005739">
    <property type="term" value="C:mitochondrion"/>
    <property type="evidence" value="ECO:0007669"/>
    <property type="project" value="Ensembl"/>
</dbReference>
<dbReference type="InterPro" id="IPR028043">
    <property type="entry name" value="PAAT-like"/>
</dbReference>
<evidence type="ECO:0000313" key="2">
    <source>
        <dbReference type="Ensembl" id="ENSSPUP00000021178.1"/>
    </source>
</evidence>
<accession>A0A8D0HBC0</accession>
<dbReference type="AlphaFoldDB" id="A0A8D0HBC0"/>
<evidence type="ECO:0000256" key="1">
    <source>
        <dbReference type="SAM" id="MobiDB-lite"/>
    </source>
</evidence>
<dbReference type="Ensembl" id="ENSSPUT00000022585.1">
    <property type="protein sequence ID" value="ENSSPUP00000021178.1"/>
    <property type="gene ID" value="ENSSPUG00000016259.1"/>
</dbReference>
<dbReference type="PANTHER" id="PTHR14787:SF1">
    <property type="entry name" value="ATPASE PAAT"/>
    <property type="match status" value="1"/>
</dbReference>
<name>A0A8D0HBC0_SPHPU</name>
<dbReference type="GO" id="GO:0042802">
    <property type="term" value="F:identical protein binding"/>
    <property type="evidence" value="ECO:0007669"/>
    <property type="project" value="Ensembl"/>
</dbReference>
<organism evidence="2 3">
    <name type="scientific">Sphenodon punctatus</name>
    <name type="common">Tuatara</name>
    <name type="synonym">Hatteria punctata</name>
    <dbReference type="NCBI Taxonomy" id="8508"/>
    <lineage>
        <taxon>Eukaryota</taxon>
        <taxon>Metazoa</taxon>
        <taxon>Chordata</taxon>
        <taxon>Craniata</taxon>
        <taxon>Vertebrata</taxon>
        <taxon>Euteleostomi</taxon>
        <taxon>Lepidosauria</taxon>
        <taxon>Sphenodontia</taxon>
        <taxon>Sphenodontidae</taxon>
        <taxon>Sphenodon</taxon>
    </lineage>
</organism>
<dbReference type="Proteomes" id="UP000694392">
    <property type="component" value="Unplaced"/>
</dbReference>
<reference evidence="2" key="2">
    <citation type="submission" date="2025-09" db="UniProtKB">
        <authorList>
            <consortium name="Ensembl"/>
        </authorList>
    </citation>
    <scope>IDENTIFICATION</scope>
</reference>
<dbReference type="Pfam" id="PF14958">
    <property type="entry name" value="PAAT-like"/>
    <property type="match status" value="1"/>
</dbReference>
<dbReference type="GeneTree" id="ENSGT00390000017384"/>
<keyword evidence="3" id="KW-1185">Reference proteome</keyword>
<gene>
    <name evidence="2" type="primary">C10orf88</name>
</gene>
<protein>
    <submittedName>
        <fullName evidence="2">Chromosome 10 open reading frame 88</fullName>
    </submittedName>
</protein>
<proteinExistence type="predicted"/>
<evidence type="ECO:0000313" key="3">
    <source>
        <dbReference type="Proteomes" id="UP000694392"/>
    </source>
</evidence>
<dbReference type="GO" id="GO:0016887">
    <property type="term" value="F:ATP hydrolysis activity"/>
    <property type="evidence" value="ECO:0007669"/>
    <property type="project" value="Ensembl"/>
</dbReference>
<dbReference type="OMA" id="PMLQNVC"/>
<dbReference type="PANTHER" id="PTHR14787">
    <property type="entry name" value="C10ORF188 FAMILY MEMBER"/>
    <property type="match status" value="1"/>
</dbReference>